<evidence type="ECO:0000256" key="5">
    <source>
        <dbReference type="ARBA" id="ARBA00016377"/>
    </source>
</evidence>
<keyword evidence="9" id="KW-0460">Magnesium</keyword>
<dbReference type="PANTHER" id="PTHR11839:SF18">
    <property type="entry name" value="NUDIX HYDROLASE DOMAIN-CONTAINING PROTEIN"/>
    <property type="match status" value="1"/>
</dbReference>
<evidence type="ECO:0000256" key="7">
    <source>
        <dbReference type="ARBA" id="ARBA00032162"/>
    </source>
</evidence>
<gene>
    <name evidence="12" type="ordered locus">Celal_2717</name>
</gene>
<dbReference type="Proteomes" id="UP000008634">
    <property type="component" value="Chromosome"/>
</dbReference>
<dbReference type="CDD" id="cd24157">
    <property type="entry name" value="NUDIX_GDPMK"/>
    <property type="match status" value="1"/>
</dbReference>
<comment type="similarity">
    <text evidence="3">Belongs to the Nudix hydrolase family. NudK subfamily.</text>
</comment>
<feature type="binding site" evidence="9">
    <location>
        <position position="86"/>
    </location>
    <ligand>
        <name>Mg(2+)</name>
        <dbReference type="ChEBI" id="CHEBI:18420"/>
        <label>1</label>
    </ligand>
</feature>
<reference evidence="12 13" key="1">
    <citation type="journal article" date="2010" name="Stand. Genomic Sci.">
        <title>Complete genome sequence of Cellulophaga algicola type strain (IC166).</title>
        <authorList>
            <person name="Abt B."/>
            <person name="Lu M."/>
            <person name="Misra M."/>
            <person name="Han C."/>
            <person name="Nolan M."/>
            <person name="Lucas S."/>
            <person name="Hammon N."/>
            <person name="Deshpande S."/>
            <person name="Cheng J.F."/>
            <person name="Tapia R."/>
            <person name="Goodwin L."/>
            <person name="Pitluck S."/>
            <person name="Liolios K."/>
            <person name="Pagani I."/>
            <person name="Ivanova N."/>
            <person name="Mavromatis K."/>
            <person name="Ovchinikova G."/>
            <person name="Pati A."/>
            <person name="Chen A."/>
            <person name="Palaniappan K."/>
            <person name="Land M."/>
            <person name="Hauser L."/>
            <person name="Chang Y.J."/>
            <person name="Jeffries C.D."/>
            <person name="Detter J.C."/>
            <person name="Brambilla E."/>
            <person name="Rohde M."/>
            <person name="Tindall B.J."/>
            <person name="Goker M."/>
            <person name="Woyke T."/>
            <person name="Bristow J."/>
            <person name="Eisen J.A."/>
            <person name="Markowitz V."/>
            <person name="Hugenholtz P."/>
            <person name="Kyrpides N.C."/>
            <person name="Klenk H.P."/>
            <person name="Lapidus A."/>
        </authorList>
    </citation>
    <scope>NUCLEOTIDE SEQUENCE [LARGE SCALE GENOMIC DNA]</scope>
    <source>
        <strain evidence="13">DSM 14237 / IC166 / ACAM 630</strain>
    </source>
</reference>
<dbReference type="GO" id="GO:0046872">
    <property type="term" value="F:metal ion binding"/>
    <property type="evidence" value="ECO:0007669"/>
    <property type="project" value="UniProtKB-KW"/>
</dbReference>
<accession>E6XBZ5</accession>
<dbReference type="PROSITE" id="PS51462">
    <property type="entry name" value="NUDIX"/>
    <property type="match status" value="1"/>
</dbReference>
<evidence type="ECO:0000256" key="10">
    <source>
        <dbReference type="PIRSR" id="PIRSR604385-3"/>
    </source>
</evidence>
<evidence type="ECO:0000259" key="11">
    <source>
        <dbReference type="PROSITE" id="PS51462"/>
    </source>
</evidence>
<feature type="domain" description="Nudix hydrolase" evidence="11">
    <location>
        <begin position="44"/>
        <end position="183"/>
    </location>
</feature>
<dbReference type="GO" id="GO:0016818">
    <property type="term" value="F:hydrolase activity, acting on acid anhydrides, in phosphorus-containing anhydrides"/>
    <property type="evidence" value="ECO:0007669"/>
    <property type="project" value="InterPro"/>
</dbReference>
<proteinExistence type="inferred from homology"/>
<dbReference type="OrthoDB" id="1523642at2"/>
<dbReference type="GO" id="GO:0019693">
    <property type="term" value="P:ribose phosphate metabolic process"/>
    <property type="evidence" value="ECO:0007669"/>
    <property type="project" value="TreeGrafter"/>
</dbReference>
<dbReference type="KEGG" id="cao:Celal_2717"/>
<feature type="binding site" evidence="9">
    <location>
        <position position="105"/>
    </location>
    <ligand>
        <name>Mg(2+)</name>
        <dbReference type="ChEBI" id="CHEBI:18420"/>
        <label>1</label>
    </ligand>
</feature>
<dbReference type="Pfam" id="PF00293">
    <property type="entry name" value="NUDIX"/>
    <property type="match status" value="1"/>
</dbReference>
<dbReference type="eggNOG" id="COG0494">
    <property type="taxonomic scope" value="Bacteria"/>
</dbReference>
<comment type="catalytic activity">
    <reaction evidence="1">
        <text>GDP-alpha-D-mannose + H2O = alpha-D-mannose 1-phosphate + GMP + 2 H(+)</text>
        <dbReference type="Rhea" id="RHEA:27978"/>
        <dbReference type="ChEBI" id="CHEBI:15377"/>
        <dbReference type="ChEBI" id="CHEBI:15378"/>
        <dbReference type="ChEBI" id="CHEBI:57527"/>
        <dbReference type="ChEBI" id="CHEBI:58115"/>
        <dbReference type="ChEBI" id="CHEBI:58409"/>
    </reaction>
</comment>
<evidence type="ECO:0000256" key="9">
    <source>
        <dbReference type="PIRSR" id="PIRSR604385-2"/>
    </source>
</evidence>
<feature type="binding site" evidence="9">
    <location>
        <position position="101"/>
    </location>
    <ligand>
        <name>Mg(2+)</name>
        <dbReference type="ChEBI" id="CHEBI:18420"/>
        <label>1</label>
    </ligand>
</feature>
<dbReference type="SUPFAM" id="SSF55811">
    <property type="entry name" value="Nudix"/>
    <property type="match status" value="1"/>
</dbReference>
<keyword evidence="9" id="KW-0479">Metal-binding</keyword>
<dbReference type="InterPro" id="IPR004385">
    <property type="entry name" value="NDP_pyrophosphatase"/>
</dbReference>
<dbReference type="AlphaFoldDB" id="E6XBZ5"/>
<sequence>MKNGTVKNITKKLLSDNWYRLDKYFFEYHREDGAWEKQEREVYDCGDAAAILLIHKERASVILTQQFRMPAYQNGVAKGMLVEVCAGLLDGDTPEDCIRKEVLEETGYKITEVKKVFESFMVPGTVMQKVHFFIGFVEDAMRVNEGGGAADETENIEVLEFPFSSAYDMIATGEIVDGKSIMLLQHLKIQHLSGNL</sequence>
<evidence type="ECO:0000256" key="1">
    <source>
        <dbReference type="ARBA" id="ARBA00000847"/>
    </source>
</evidence>
<keyword evidence="13" id="KW-1185">Reference proteome</keyword>
<evidence type="ECO:0000256" key="6">
    <source>
        <dbReference type="ARBA" id="ARBA00022801"/>
    </source>
</evidence>
<evidence type="ECO:0000256" key="3">
    <source>
        <dbReference type="ARBA" id="ARBA00007275"/>
    </source>
</evidence>
<evidence type="ECO:0000313" key="12">
    <source>
        <dbReference type="EMBL" id="ADV50000.1"/>
    </source>
</evidence>
<organism evidence="12 13">
    <name type="scientific">Cellulophaga algicola (strain DSM 14237 / IC166 / ACAM 630)</name>
    <dbReference type="NCBI Taxonomy" id="688270"/>
    <lineage>
        <taxon>Bacteria</taxon>
        <taxon>Pseudomonadati</taxon>
        <taxon>Bacteroidota</taxon>
        <taxon>Flavobacteriia</taxon>
        <taxon>Flavobacteriales</taxon>
        <taxon>Flavobacteriaceae</taxon>
        <taxon>Cellulophaga</taxon>
    </lineage>
</organism>
<protein>
    <recommendedName>
        <fullName evidence="5">GDP-mannose pyrophosphatase</fullName>
    </recommendedName>
    <alternativeName>
        <fullName evidence="7">GDP-mannose hydrolase</fullName>
    </alternativeName>
    <alternativeName>
        <fullName evidence="8">GDPMK</fullName>
    </alternativeName>
</protein>
<dbReference type="InterPro" id="IPR015797">
    <property type="entry name" value="NUDIX_hydrolase-like_dom_sf"/>
</dbReference>
<evidence type="ECO:0000256" key="8">
    <source>
        <dbReference type="ARBA" id="ARBA00032272"/>
    </source>
</evidence>
<feature type="binding site" evidence="9">
    <location>
        <position position="154"/>
    </location>
    <ligand>
        <name>Mg(2+)</name>
        <dbReference type="ChEBI" id="CHEBI:18420"/>
        <label>1</label>
    </ligand>
</feature>
<evidence type="ECO:0000256" key="4">
    <source>
        <dbReference type="ARBA" id="ARBA00011738"/>
    </source>
</evidence>
<comment type="subunit">
    <text evidence="4">Homodimer.</text>
</comment>
<dbReference type="STRING" id="688270.Celal_2717"/>
<feature type="short sequence motif" description="Nudix box" evidence="10">
    <location>
        <begin position="87"/>
        <end position="108"/>
    </location>
</feature>
<dbReference type="EMBL" id="CP002453">
    <property type="protein sequence ID" value="ADV50000.1"/>
    <property type="molecule type" value="Genomic_DNA"/>
</dbReference>
<dbReference type="RefSeq" id="WP_013551471.1">
    <property type="nucleotide sequence ID" value="NC_014934.1"/>
</dbReference>
<dbReference type="Gene3D" id="3.90.79.10">
    <property type="entry name" value="Nucleoside Triphosphate Pyrophosphohydrolase"/>
    <property type="match status" value="1"/>
</dbReference>
<comment type="cofactor">
    <cofactor evidence="2 9">
        <name>Mg(2+)</name>
        <dbReference type="ChEBI" id="CHEBI:18420"/>
    </cofactor>
</comment>
<dbReference type="NCBIfam" id="TIGR00052">
    <property type="entry name" value="nudix-type nucleoside diphosphatase, YffH/AdpP family"/>
    <property type="match status" value="1"/>
</dbReference>
<keyword evidence="6" id="KW-0378">Hydrolase</keyword>
<dbReference type="HOGENOM" id="CLU_062658_6_0_10"/>
<dbReference type="GO" id="GO:0005829">
    <property type="term" value="C:cytosol"/>
    <property type="evidence" value="ECO:0007669"/>
    <property type="project" value="TreeGrafter"/>
</dbReference>
<dbReference type="InterPro" id="IPR000086">
    <property type="entry name" value="NUDIX_hydrolase_dom"/>
</dbReference>
<evidence type="ECO:0000313" key="13">
    <source>
        <dbReference type="Proteomes" id="UP000008634"/>
    </source>
</evidence>
<evidence type="ECO:0000256" key="2">
    <source>
        <dbReference type="ARBA" id="ARBA00001946"/>
    </source>
</evidence>
<dbReference type="GO" id="GO:0006753">
    <property type="term" value="P:nucleoside phosphate metabolic process"/>
    <property type="evidence" value="ECO:0007669"/>
    <property type="project" value="TreeGrafter"/>
</dbReference>
<dbReference type="PANTHER" id="PTHR11839">
    <property type="entry name" value="UDP/ADP-SUGAR PYROPHOSPHATASE"/>
    <property type="match status" value="1"/>
</dbReference>
<name>E6XBZ5_CELAD</name>